<proteinExistence type="predicted"/>
<keyword evidence="2" id="KW-1185">Reference proteome</keyword>
<name>A0ABS3R2G7_9ACTN</name>
<evidence type="ECO:0000313" key="2">
    <source>
        <dbReference type="Proteomes" id="UP000666915"/>
    </source>
</evidence>
<protein>
    <submittedName>
        <fullName evidence="1">Uncharacterized protein</fullName>
    </submittedName>
</protein>
<sequence>MIIDRGPGHRSGIVGATLPGHDATRLGEDLRARGFVVGARSSALRISPHG</sequence>
<evidence type="ECO:0000313" key="1">
    <source>
        <dbReference type="EMBL" id="MBO2440455.1"/>
    </source>
</evidence>
<dbReference type="EMBL" id="JAGEOK010000014">
    <property type="protein sequence ID" value="MBO2440455.1"/>
    <property type="molecule type" value="Genomic_DNA"/>
</dbReference>
<gene>
    <name evidence="1" type="ORF">J4557_23280</name>
</gene>
<reference evidence="1 2" key="1">
    <citation type="submission" date="2021-03" db="EMBL/GenBank/DDBJ databases">
        <authorList>
            <person name="Kanchanasin P."/>
            <person name="Saeng-In P."/>
            <person name="Phongsopitanun W."/>
            <person name="Yuki M."/>
            <person name="Kudo T."/>
            <person name="Ohkuma M."/>
            <person name="Tanasupawat S."/>
        </authorList>
    </citation>
    <scope>NUCLEOTIDE SEQUENCE [LARGE SCALE GENOMIC DNA]</scope>
    <source>
        <strain evidence="1 2">L46</strain>
    </source>
</reference>
<organism evidence="1 2">
    <name type="scientific">Actinomadura nitritigenes</name>
    <dbReference type="NCBI Taxonomy" id="134602"/>
    <lineage>
        <taxon>Bacteria</taxon>
        <taxon>Bacillati</taxon>
        <taxon>Actinomycetota</taxon>
        <taxon>Actinomycetes</taxon>
        <taxon>Streptosporangiales</taxon>
        <taxon>Thermomonosporaceae</taxon>
        <taxon>Actinomadura</taxon>
    </lineage>
</organism>
<dbReference type="RefSeq" id="WP_208268840.1">
    <property type="nucleotide sequence ID" value="NZ_BAAAGM010000074.1"/>
</dbReference>
<accession>A0ABS3R2G7</accession>
<comment type="caution">
    <text evidence="1">The sequence shown here is derived from an EMBL/GenBank/DDBJ whole genome shotgun (WGS) entry which is preliminary data.</text>
</comment>
<dbReference type="Proteomes" id="UP000666915">
    <property type="component" value="Unassembled WGS sequence"/>
</dbReference>